<keyword evidence="6" id="KW-0479">Metal-binding</keyword>
<keyword evidence="8" id="KW-0408">Iron</keyword>
<evidence type="ECO:0000313" key="11">
    <source>
        <dbReference type="EMBL" id="MCW8084602.1"/>
    </source>
</evidence>
<evidence type="ECO:0000256" key="5">
    <source>
        <dbReference type="ARBA" id="ARBA00022692"/>
    </source>
</evidence>
<proteinExistence type="predicted"/>
<evidence type="ECO:0000256" key="7">
    <source>
        <dbReference type="ARBA" id="ARBA00022989"/>
    </source>
</evidence>
<gene>
    <name evidence="11" type="ORF">OF850_03090</name>
</gene>
<evidence type="ECO:0000256" key="2">
    <source>
        <dbReference type="ARBA" id="ARBA00004050"/>
    </source>
</evidence>
<protein>
    <submittedName>
        <fullName evidence="11">Succinate dehydrogenase</fullName>
    </submittedName>
</protein>
<dbReference type="InterPro" id="IPR034804">
    <property type="entry name" value="SQR/QFR_C/D"/>
</dbReference>
<reference evidence="11 12" key="1">
    <citation type="submission" date="2022-10" db="EMBL/GenBank/DDBJ databases">
        <title>Roseococcus glaciei nov., sp. nov., isolated from glacier.</title>
        <authorList>
            <person name="Liu Q."/>
            <person name="Xin Y.-H."/>
        </authorList>
    </citation>
    <scope>NUCLEOTIDE SEQUENCE [LARGE SCALE GENOMIC DNA]</scope>
    <source>
        <strain evidence="11 12">MDT2-1-1</strain>
    </source>
</reference>
<dbReference type="Gene3D" id="1.20.1300.10">
    <property type="entry name" value="Fumarate reductase/succinate dehydrogenase, transmembrane subunit"/>
    <property type="match status" value="1"/>
</dbReference>
<keyword evidence="12" id="KW-1185">Reference proteome</keyword>
<dbReference type="RefSeq" id="WP_301588252.1">
    <property type="nucleotide sequence ID" value="NZ_JAPFQI010000001.1"/>
</dbReference>
<evidence type="ECO:0000256" key="6">
    <source>
        <dbReference type="ARBA" id="ARBA00022723"/>
    </source>
</evidence>
<dbReference type="SUPFAM" id="SSF81343">
    <property type="entry name" value="Fumarate reductase respiratory complex transmembrane subunits"/>
    <property type="match status" value="1"/>
</dbReference>
<dbReference type="EMBL" id="JAPFQI010000001">
    <property type="protein sequence ID" value="MCW8084602.1"/>
    <property type="molecule type" value="Genomic_DNA"/>
</dbReference>
<evidence type="ECO:0000313" key="12">
    <source>
        <dbReference type="Proteomes" id="UP001526430"/>
    </source>
</evidence>
<comment type="caution">
    <text evidence="11">The sequence shown here is derived from an EMBL/GenBank/DDBJ whole genome shotgun (WGS) entry which is preliminary data.</text>
</comment>
<keyword evidence="4" id="KW-0349">Heme</keyword>
<comment type="cofactor">
    <cofactor evidence="1">
        <name>heme</name>
        <dbReference type="ChEBI" id="CHEBI:30413"/>
    </cofactor>
</comment>
<keyword evidence="5 10" id="KW-0812">Transmembrane</keyword>
<dbReference type="Proteomes" id="UP001526430">
    <property type="component" value="Unassembled WGS sequence"/>
</dbReference>
<keyword evidence="7 10" id="KW-1133">Transmembrane helix</keyword>
<evidence type="ECO:0000256" key="1">
    <source>
        <dbReference type="ARBA" id="ARBA00001971"/>
    </source>
</evidence>
<evidence type="ECO:0000256" key="10">
    <source>
        <dbReference type="SAM" id="Phobius"/>
    </source>
</evidence>
<name>A0ABT3NR40_9PROT</name>
<sequence>MRGQVHLWAAQRVSAVFLAVAVFVHLATIMLAVRGGLSAAEIVARLRGAEGWLAFYAVFALAAGIHGAIGMRNIAGEWLGWRGRGFDALWLGIGLLTAGFGIRAAWGLYHA</sequence>
<dbReference type="Pfam" id="PF01127">
    <property type="entry name" value="Sdh_cyt"/>
    <property type="match status" value="1"/>
</dbReference>
<evidence type="ECO:0000256" key="9">
    <source>
        <dbReference type="ARBA" id="ARBA00023136"/>
    </source>
</evidence>
<organism evidence="11 12">
    <name type="scientific">Sabulicella glaciei</name>
    <dbReference type="NCBI Taxonomy" id="2984948"/>
    <lineage>
        <taxon>Bacteria</taxon>
        <taxon>Pseudomonadati</taxon>
        <taxon>Pseudomonadota</taxon>
        <taxon>Alphaproteobacteria</taxon>
        <taxon>Acetobacterales</taxon>
        <taxon>Acetobacteraceae</taxon>
        <taxon>Sabulicella</taxon>
    </lineage>
</organism>
<dbReference type="InterPro" id="IPR000701">
    <property type="entry name" value="SuccDH_FuR_B_TM-su"/>
</dbReference>
<keyword evidence="9 10" id="KW-0472">Membrane</keyword>
<feature type="transmembrane region" description="Helical" evidence="10">
    <location>
        <begin position="87"/>
        <end position="109"/>
    </location>
</feature>
<comment type="subcellular location">
    <subcellularLocation>
        <location evidence="3">Membrane</location>
    </subcellularLocation>
</comment>
<evidence type="ECO:0000256" key="8">
    <source>
        <dbReference type="ARBA" id="ARBA00023004"/>
    </source>
</evidence>
<evidence type="ECO:0000256" key="3">
    <source>
        <dbReference type="ARBA" id="ARBA00004370"/>
    </source>
</evidence>
<feature type="transmembrane region" description="Helical" evidence="10">
    <location>
        <begin position="12"/>
        <end position="33"/>
    </location>
</feature>
<accession>A0ABT3NR40</accession>
<comment type="function">
    <text evidence="2">Membrane-anchoring subunit of succinate dehydrogenase (SDH).</text>
</comment>
<evidence type="ECO:0000256" key="4">
    <source>
        <dbReference type="ARBA" id="ARBA00022617"/>
    </source>
</evidence>
<feature type="transmembrane region" description="Helical" evidence="10">
    <location>
        <begin position="53"/>
        <end position="75"/>
    </location>
</feature>